<keyword evidence="1" id="KW-0472">Membrane</keyword>
<dbReference type="AlphaFoldDB" id="B9JEN3"/>
<dbReference type="HOGENOM" id="CLU_3283748_0_0_5"/>
<dbReference type="KEGG" id="ara:Arad_2210"/>
<dbReference type="EMBL" id="CP000628">
    <property type="protein sequence ID" value="ACM26453.1"/>
    <property type="molecule type" value="Genomic_DNA"/>
</dbReference>
<feature type="transmembrane region" description="Helical" evidence="1">
    <location>
        <begin position="16"/>
        <end position="37"/>
    </location>
</feature>
<dbReference type="Proteomes" id="UP000001600">
    <property type="component" value="Chromosome 1"/>
</dbReference>
<gene>
    <name evidence="2" type="ordered locus">Arad_2210</name>
</gene>
<organism evidence="2 3">
    <name type="scientific">Rhizobium rhizogenes (strain K84 / ATCC BAA-868)</name>
    <name type="common">Agrobacterium radiobacter</name>
    <dbReference type="NCBI Taxonomy" id="311403"/>
    <lineage>
        <taxon>Bacteria</taxon>
        <taxon>Pseudomonadati</taxon>
        <taxon>Pseudomonadota</taxon>
        <taxon>Alphaproteobacteria</taxon>
        <taxon>Hyphomicrobiales</taxon>
        <taxon>Rhizobiaceae</taxon>
        <taxon>Rhizobium/Agrobacterium group</taxon>
        <taxon>Rhizobium</taxon>
    </lineage>
</organism>
<proteinExistence type="predicted"/>
<keyword evidence="1" id="KW-0812">Transmembrane</keyword>
<evidence type="ECO:0000256" key="1">
    <source>
        <dbReference type="SAM" id="Phobius"/>
    </source>
</evidence>
<protein>
    <submittedName>
        <fullName evidence="2">Uncharacterized protein</fullName>
    </submittedName>
</protein>
<evidence type="ECO:0000313" key="3">
    <source>
        <dbReference type="Proteomes" id="UP000001600"/>
    </source>
</evidence>
<dbReference type="STRING" id="311403.Arad_2210"/>
<evidence type="ECO:0000313" key="2">
    <source>
        <dbReference type="EMBL" id="ACM26453.1"/>
    </source>
</evidence>
<name>B9JEN3_RHIR8</name>
<sequence length="40" mass="4259">MAISGKTGCATRGRSFTFSIIGFGWTAATTFLIIARFGNE</sequence>
<reference evidence="2 3" key="1">
    <citation type="journal article" date="2009" name="J. Bacteriol.">
        <title>Genome sequences of three Agrobacterium biovars help elucidate the evolution of multichromosome genomes in bacteria.</title>
        <authorList>
            <person name="Slater S.C."/>
            <person name="Goldman B.S."/>
            <person name="Goodner B."/>
            <person name="Setubal J.C."/>
            <person name="Farrand S.K."/>
            <person name="Nester E.W."/>
            <person name="Burr T.J."/>
            <person name="Banta L."/>
            <person name="Dickerman A.W."/>
            <person name="Paulsen I."/>
            <person name="Otten L."/>
            <person name="Suen G."/>
            <person name="Welch R."/>
            <person name="Almeida N.F."/>
            <person name="Arnold F."/>
            <person name="Burton O.T."/>
            <person name="Du Z."/>
            <person name="Ewing A."/>
            <person name="Godsy E."/>
            <person name="Heisel S."/>
            <person name="Houmiel K.L."/>
            <person name="Jhaveri J."/>
            <person name="Lu J."/>
            <person name="Miller N.M."/>
            <person name="Norton S."/>
            <person name="Chen Q."/>
            <person name="Phoolcharoen W."/>
            <person name="Ohlin V."/>
            <person name="Ondrusek D."/>
            <person name="Pride N."/>
            <person name="Stricklin S.L."/>
            <person name="Sun J."/>
            <person name="Wheeler C."/>
            <person name="Wilson L."/>
            <person name="Zhu H."/>
            <person name="Wood D.W."/>
        </authorList>
    </citation>
    <scope>NUCLEOTIDE SEQUENCE [LARGE SCALE GENOMIC DNA]</scope>
    <source>
        <strain evidence="3">K84 / ATCC BAA-868</strain>
    </source>
</reference>
<keyword evidence="1" id="KW-1133">Transmembrane helix</keyword>
<accession>B9JEN3</accession>